<dbReference type="Pfam" id="PF02785">
    <property type="entry name" value="Biotin_carb_C"/>
    <property type="match status" value="1"/>
</dbReference>
<dbReference type="SUPFAM" id="SSF51230">
    <property type="entry name" value="Single hybrid motif"/>
    <property type="match status" value="1"/>
</dbReference>
<dbReference type="Pfam" id="PF00289">
    <property type="entry name" value="Biotin_carb_N"/>
    <property type="match status" value="1"/>
</dbReference>
<keyword evidence="14" id="KW-1185">Reference proteome</keyword>
<feature type="domain" description="ATP-grasp" evidence="11">
    <location>
        <begin position="111"/>
        <end position="314"/>
    </location>
</feature>
<comment type="cofactor">
    <cofactor evidence="1">
        <name>biotin</name>
        <dbReference type="ChEBI" id="CHEBI:57586"/>
    </cofactor>
</comment>
<dbReference type="EMBL" id="CP063450">
    <property type="protein sequence ID" value="QOW00920.1"/>
    <property type="molecule type" value="Genomic_DNA"/>
</dbReference>
<dbReference type="Gene3D" id="3.30.470.20">
    <property type="entry name" value="ATP-grasp fold, B domain"/>
    <property type="match status" value="1"/>
</dbReference>
<gene>
    <name evidence="13" type="ORF">INP59_11790</name>
</gene>
<dbReference type="Pfam" id="PF21139">
    <property type="entry name" value="BT_MCC_alpha"/>
    <property type="match status" value="1"/>
</dbReference>
<dbReference type="SUPFAM" id="SSF56059">
    <property type="entry name" value="Glutathione synthetase ATP-binding domain-like"/>
    <property type="match status" value="1"/>
</dbReference>
<organism evidence="13 14">
    <name type="scientific">Rhodococcus pyridinivorans</name>
    <dbReference type="NCBI Taxonomy" id="103816"/>
    <lineage>
        <taxon>Bacteria</taxon>
        <taxon>Bacillati</taxon>
        <taxon>Actinomycetota</taxon>
        <taxon>Actinomycetes</taxon>
        <taxon>Mycobacteriales</taxon>
        <taxon>Nocardiaceae</taxon>
        <taxon>Rhodococcus</taxon>
    </lineage>
</organism>
<dbReference type="InterPro" id="IPR011764">
    <property type="entry name" value="Biotin_carboxylation_dom"/>
</dbReference>
<dbReference type="AlphaFoldDB" id="A0A7M2XT22"/>
<sequence length="678" mass="72142">MTESTITTVLVANRGEIARRVFASCRRAGLGAIAVFSDADANSPHVGDADAAVRLAGVTPSETYLDGKKIVAAALATGADAVHPGYGFLSENARFAREVLEAGLIWIGPCPESIERMGSKVEAKKIMADTGVPVLAELDPADITDADLPVLVKASAGGGGRGMRVVRTLADLPGQLDAARREAASAFGDPTVFCERYLENGRHIEVQILADRHGTVWAVGERECSIQRRHQKVIEEAPSPLVDAIEGMRPRLFDAARRAAQAIGYEGAGTVEFLADRSGRFHFLEMNTRLQVEHPVTECTTGLDLVDLQFRIADGDLLDPEPPPVHGHSVEARLYAEDPARDWQPQSGTVHRFALPQEAREFDVLRHTGVRVDSGVLAGSEVGVHYDAMLAKIISYAPTRDRAVRLLASTLTRTEIHGIVTNRDLLVAVLKHPAFRAGETDTAFFDTHGLTELSAPLASAHAEAVSAIAAALAESATNRTAATVNAGLPSGWRNLPSQPQATRFTGVHTDHVVRYRVTRDGVHVDGRDDLGVVGFAPDRVVLDADGVRRHFVVARYGDAVHVDSSLGPVHLTAVPRFVDPTARIAAGSLLAPMPGSVIRLGAVVGDVVEAGRPLVWLEAMKMEHTVTAPTAGTLTTLAVEVGDQVAVGTVLAVVTPHDVSAPVESPDSEGGHHIEELS</sequence>
<dbReference type="Pfam" id="PF02786">
    <property type="entry name" value="CPSase_L_D2"/>
    <property type="match status" value="1"/>
</dbReference>
<dbReference type="InterPro" id="IPR011053">
    <property type="entry name" value="Single_hybrid_motif"/>
</dbReference>
<dbReference type="EC" id="6.3.4.14" evidence="2"/>
<dbReference type="InterPro" id="IPR016185">
    <property type="entry name" value="PreATP-grasp_dom_sf"/>
</dbReference>
<dbReference type="InterPro" id="IPR005481">
    <property type="entry name" value="BC-like_N"/>
</dbReference>
<feature type="domain" description="Biotin carboxylation" evidence="12">
    <location>
        <begin position="5"/>
        <end position="450"/>
    </location>
</feature>
<evidence type="ECO:0000256" key="8">
    <source>
        <dbReference type="PROSITE-ProRule" id="PRU00409"/>
    </source>
</evidence>
<evidence type="ECO:0000256" key="9">
    <source>
        <dbReference type="SAM" id="MobiDB-lite"/>
    </source>
</evidence>
<dbReference type="InterPro" id="IPR048429">
    <property type="entry name" value="MCC_alpha_BT"/>
</dbReference>
<feature type="compositionally biased region" description="Basic and acidic residues" evidence="9">
    <location>
        <begin position="669"/>
        <end position="678"/>
    </location>
</feature>
<dbReference type="FunFam" id="2.40.50.100:FF:000003">
    <property type="entry name" value="Acetyl-CoA carboxylase biotin carboxyl carrier protein"/>
    <property type="match status" value="1"/>
</dbReference>
<evidence type="ECO:0000256" key="7">
    <source>
        <dbReference type="ARBA" id="ARBA00048501"/>
    </source>
</evidence>
<evidence type="ECO:0000313" key="13">
    <source>
        <dbReference type="EMBL" id="QOW00920.1"/>
    </source>
</evidence>
<name>A0A7M2XT22_9NOCA</name>
<dbReference type="PROSITE" id="PS50968">
    <property type="entry name" value="BIOTINYL_LIPOYL"/>
    <property type="match status" value="1"/>
</dbReference>
<keyword evidence="6" id="KW-0092">Biotin</keyword>
<dbReference type="SMART" id="SM00878">
    <property type="entry name" value="Biotin_carb_C"/>
    <property type="match status" value="1"/>
</dbReference>
<dbReference type="PROSITE" id="PS50979">
    <property type="entry name" value="BC"/>
    <property type="match status" value="1"/>
</dbReference>
<keyword evidence="3" id="KW-0436">Ligase</keyword>
<dbReference type="InterPro" id="IPR011761">
    <property type="entry name" value="ATP-grasp"/>
</dbReference>
<dbReference type="SUPFAM" id="SSF52440">
    <property type="entry name" value="PreATP-grasp domain"/>
    <property type="match status" value="1"/>
</dbReference>
<comment type="catalytic activity">
    <reaction evidence="7">
        <text>N(6)-biotinyl-L-lysyl-[protein] + hydrogencarbonate + ATP = N(6)-carboxybiotinyl-L-lysyl-[protein] + ADP + phosphate + H(+)</text>
        <dbReference type="Rhea" id="RHEA:13501"/>
        <dbReference type="Rhea" id="RHEA-COMP:10505"/>
        <dbReference type="Rhea" id="RHEA-COMP:10506"/>
        <dbReference type="ChEBI" id="CHEBI:15378"/>
        <dbReference type="ChEBI" id="CHEBI:17544"/>
        <dbReference type="ChEBI" id="CHEBI:30616"/>
        <dbReference type="ChEBI" id="CHEBI:43474"/>
        <dbReference type="ChEBI" id="CHEBI:83144"/>
        <dbReference type="ChEBI" id="CHEBI:83145"/>
        <dbReference type="ChEBI" id="CHEBI:456216"/>
        <dbReference type="EC" id="6.3.4.14"/>
    </reaction>
    <physiologicalReaction direction="left-to-right" evidence="7">
        <dbReference type="Rhea" id="RHEA:13502"/>
    </physiologicalReaction>
</comment>
<dbReference type="InterPro" id="IPR011054">
    <property type="entry name" value="Rudment_hybrid_motif"/>
</dbReference>
<evidence type="ECO:0000256" key="1">
    <source>
        <dbReference type="ARBA" id="ARBA00001953"/>
    </source>
</evidence>
<reference evidence="13 14" key="1">
    <citation type="submission" date="2020-10" db="EMBL/GenBank/DDBJ databases">
        <title>Whole genome sequence of oil-degrading bacteria Rhodococcus pyridinivorans strain 5Ap.</title>
        <authorList>
            <person name="Akhremchuk A.E."/>
            <person name="Valentovich L.N."/>
            <person name="Charniauskaya M.I."/>
            <person name="Bukliarevich H.A."/>
            <person name="Titok M.A."/>
        </authorList>
    </citation>
    <scope>NUCLEOTIDE SEQUENCE [LARGE SCALE GENOMIC DNA]</scope>
    <source>
        <strain evidence="13 14">5Ap</strain>
    </source>
</reference>
<proteinExistence type="predicted"/>
<dbReference type="SUPFAM" id="SSF51246">
    <property type="entry name" value="Rudiment single hybrid motif"/>
    <property type="match status" value="1"/>
</dbReference>
<dbReference type="PROSITE" id="PS00867">
    <property type="entry name" value="CPSASE_2"/>
    <property type="match status" value="1"/>
</dbReference>
<dbReference type="PROSITE" id="PS50975">
    <property type="entry name" value="ATP_GRASP"/>
    <property type="match status" value="1"/>
</dbReference>
<dbReference type="GO" id="GO:0004075">
    <property type="term" value="F:biotin carboxylase activity"/>
    <property type="evidence" value="ECO:0007669"/>
    <property type="project" value="UniProtKB-EC"/>
</dbReference>
<dbReference type="InterPro" id="IPR050856">
    <property type="entry name" value="Biotin_carboxylase_complex"/>
</dbReference>
<evidence type="ECO:0000256" key="5">
    <source>
        <dbReference type="ARBA" id="ARBA00022840"/>
    </source>
</evidence>
<evidence type="ECO:0000256" key="3">
    <source>
        <dbReference type="ARBA" id="ARBA00022598"/>
    </source>
</evidence>
<dbReference type="PANTHER" id="PTHR18866">
    <property type="entry name" value="CARBOXYLASE:PYRUVATE/ACETYL-COA/PROPIONYL-COA CARBOXYLASE"/>
    <property type="match status" value="1"/>
</dbReference>
<evidence type="ECO:0000256" key="2">
    <source>
        <dbReference type="ARBA" id="ARBA00013263"/>
    </source>
</evidence>
<dbReference type="Proteomes" id="UP000593818">
    <property type="component" value="Chromosome"/>
</dbReference>
<dbReference type="RefSeq" id="WP_193903771.1">
    <property type="nucleotide sequence ID" value="NZ_CP063450.1"/>
</dbReference>
<dbReference type="GO" id="GO:0005524">
    <property type="term" value="F:ATP binding"/>
    <property type="evidence" value="ECO:0007669"/>
    <property type="project" value="UniProtKB-UniRule"/>
</dbReference>
<dbReference type="Gene3D" id="2.40.50.100">
    <property type="match status" value="1"/>
</dbReference>
<feature type="domain" description="Lipoyl-binding" evidence="10">
    <location>
        <begin position="579"/>
        <end position="655"/>
    </location>
</feature>
<keyword evidence="5 8" id="KW-0067">ATP-binding</keyword>
<dbReference type="PROSITE" id="PS00188">
    <property type="entry name" value="BIOTIN"/>
    <property type="match status" value="1"/>
</dbReference>
<dbReference type="Pfam" id="PF00364">
    <property type="entry name" value="Biotin_lipoyl"/>
    <property type="match status" value="1"/>
</dbReference>
<dbReference type="CDD" id="cd06850">
    <property type="entry name" value="biotinyl_domain"/>
    <property type="match status" value="1"/>
</dbReference>
<keyword evidence="4 8" id="KW-0547">Nucleotide-binding</keyword>
<protein>
    <recommendedName>
        <fullName evidence="2">biotin carboxylase</fullName>
        <ecNumber evidence="2">6.3.4.14</ecNumber>
    </recommendedName>
</protein>
<dbReference type="InterPro" id="IPR005479">
    <property type="entry name" value="CPAse_ATP-bd"/>
</dbReference>
<evidence type="ECO:0000313" key="14">
    <source>
        <dbReference type="Proteomes" id="UP000593818"/>
    </source>
</evidence>
<dbReference type="InterPro" id="IPR000089">
    <property type="entry name" value="Biotin_lipoyl"/>
</dbReference>
<accession>A0A7M2XT22</accession>
<evidence type="ECO:0000259" key="10">
    <source>
        <dbReference type="PROSITE" id="PS50968"/>
    </source>
</evidence>
<dbReference type="GO" id="GO:0046872">
    <property type="term" value="F:metal ion binding"/>
    <property type="evidence" value="ECO:0007669"/>
    <property type="project" value="InterPro"/>
</dbReference>
<evidence type="ECO:0000256" key="6">
    <source>
        <dbReference type="ARBA" id="ARBA00023267"/>
    </source>
</evidence>
<dbReference type="InterPro" id="IPR001882">
    <property type="entry name" value="Biotin_BS"/>
</dbReference>
<evidence type="ECO:0000256" key="4">
    <source>
        <dbReference type="ARBA" id="ARBA00022741"/>
    </source>
</evidence>
<evidence type="ECO:0000259" key="11">
    <source>
        <dbReference type="PROSITE" id="PS50975"/>
    </source>
</evidence>
<feature type="region of interest" description="Disordered" evidence="9">
    <location>
        <begin position="658"/>
        <end position="678"/>
    </location>
</feature>
<dbReference type="InterPro" id="IPR005482">
    <property type="entry name" value="Biotin_COase_C"/>
</dbReference>
<dbReference type="PANTHER" id="PTHR18866:SF126">
    <property type="entry name" value="BIOTIN CARBOXYLASE"/>
    <property type="match status" value="1"/>
</dbReference>
<evidence type="ECO:0000259" key="12">
    <source>
        <dbReference type="PROSITE" id="PS50979"/>
    </source>
</evidence>